<dbReference type="OrthoDB" id="6460517at2759"/>
<organism evidence="2 3">
    <name type="scientific">Nephila pilipes</name>
    <name type="common">Giant wood spider</name>
    <name type="synonym">Nephila maculata</name>
    <dbReference type="NCBI Taxonomy" id="299642"/>
    <lineage>
        <taxon>Eukaryota</taxon>
        <taxon>Metazoa</taxon>
        <taxon>Ecdysozoa</taxon>
        <taxon>Arthropoda</taxon>
        <taxon>Chelicerata</taxon>
        <taxon>Arachnida</taxon>
        <taxon>Araneae</taxon>
        <taxon>Araneomorphae</taxon>
        <taxon>Entelegynae</taxon>
        <taxon>Araneoidea</taxon>
        <taxon>Nephilidae</taxon>
        <taxon>Nephila</taxon>
    </lineage>
</organism>
<evidence type="ECO:0000313" key="2">
    <source>
        <dbReference type="EMBL" id="GFU18813.1"/>
    </source>
</evidence>
<proteinExistence type="predicted"/>
<dbReference type="Proteomes" id="UP000887013">
    <property type="component" value="Unassembled WGS sequence"/>
</dbReference>
<evidence type="ECO:0000313" key="3">
    <source>
        <dbReference type="Proteomes" id="UP000887013"/>
    </source>
</evidence>
<name>A0A8X6QKS0_NEPPI</name>
<gene>
    <name evidence="2" type="ORF">NPIL_266281</name>
</gene>
<comment type="caution">
    <text evidence="2">The sequence shown here is derived from an EMBL/GenBank/DDBJ whole genome shotgun (WGS) entry which is preliminary data.</text>
</comment>
<evidence type="ECO:0000256" key="1">
    <source>
        <dbReference type="SAM" id="MobiDB-lite"/>
    </source>
</evidence>
<feature type="region of interest" description="Disordered" evidence="1">
    <location>
        <begin position="120"/>
        <end position="141"/>
    </location>
</feature>
<protein>
    <submittedName>
        <fullName evidence="2">Uncharacterized protein</fullName>
    </submittedName>
</protein>
<dbReference type="EMBL" id="BMAW01126903">
    <property type="protein sequence ID" value="GFU18813.1"/>
    <property type="molecule type" value="Genomic_DNA"/>
</dbReference>
<dbReference type="AlphaFoldDB" id="A0A8X6QKS0"/>
<feature type="compositionally biased region" description="Basic and acidic residues" evidence="1">
    <location>
        <begin position="129"/>
        <end position="141"/>
    </location>
</feature>
<sequence length="152" mass="17125">MGFISHKLVDRLIVMNKGKLTSKLKNLRQRHKPNLSLSTAMVIENESGNIVPSSSSHETYLVQENSVSSEEELKIVENSIKSTQPTLSANLAMKENQFLTTENKCIPANKAVEPQKRLFSTRKRKRTAEHRAAKPSEKESHKIALSLIMNTK</sequence>
<reference evidence="2" key="1">
    <citation type="submission" date="2020-08" db="EMBL/GenBank/DDBJ databases">
        <title>Multicomponent nature underlies the extraordinary mechanical properties of spider dragline silk.</title>
        <authorList>
            <person name="Kono N."/>
            <person name="Nakamura H."/>
            <person name="Mori M."/>
            <person name="Yoshida Y."/>
            <person name="Ohtoshi R."/>
            <person name="Malay A.D."/>
            <person name="Moran D.A.P."/>
            <person name="Tomita M."/>
            <person name="Numata K."/>
            <person name="Arakawa K."/>
        </authorList>
    </citation>
    <scope>NUCLEOTIDE SEQUENCE</scope>
</reference>
<keyword evidence="3" id="KW-1185">Reference proteome</keyword>
<accession>A0A8X6QKS0</accession>